<dbReference type="InterPro" id="IPR013154">
    <property type="entry name" value="ADH-like_N"/>
</dbReference>
<dbReference type="PROSITE" id="PS00059">
    <property type="entry name" value="ADH_ZINC"/>
    <property type="match status" value="1"/>
</dbReference>
<dbReference type="InterPro" id="IPR002328">
    <property type="entry name" value="ADH_Zn_CS"/>
</dbReference>
<dbReference type="InterPro" id="IPR013149">
    <property type="entry name" value="ADH-like_C"/>
</dbReference>
<dbReference type="PANTHER" id="PTHR42813">
    <property type="entry name" value="ZINC-TYPE ALCOHOL DEHYDROGENASE-LIKE"/>
    <property type="match status" value="1"/>
</dbReference>
<evidence type="ECO:0000313" key="7">
    <source>
        <dbReference type="EMBL" id="KAL2795507.1"/>
    </source>
</evidence>
<dbReference type="Gene3D" id="3.40.50.720">
    <property type="entry name" value="NAD(P)-binding Rossmann-like Domain"/>
    <property type="match status" value="1"/>
</dbReference>
<dbReference type="CDD" id="cd08284">
    <property type="entry name" value="FDH_like_2"/>
    <property type="match status" value="1"/>
</dbReference>
<dbReference type="SUPFAM" id="SSF51735">
    <property type="entry name" value="NAD(P)-binding Rossmann-fold domains"/>
    <property type="match status" value="1"/>
</dbReference>
<accession>A0ABR4G909</accession>
<comment type="cofactor">
    <cofactor evidence="1 5">
        <name>Zn(2+)</name>
        <dbReference type="ChEBI" id="CHEBI:29105"/>
    </cofactor>
</comment>
<keyword evidence="4" id="KW-0560">Oxidoreductase</keyword>
<evidence type="ECO:0000259" key="6">
    <source>
        <dbReference type="SMART" id="SM00829"/>
    </source>
</evidence>
<dbReference type="Gene3D" id="3.90.180.10">
    <property type="entry name" value="Medium-chain alcohol dehydrogenases, catalytic domain"/>
    <property type="match status" value="2"/>
</dbReference>
<dbReference type="InterPro" id="IPR011032">
    <property type="entry name" value="GroES-like_sf"/>
</dbReference>
<dbReference type="Proteomes" id="UP001610563">
    <property type="component" value="Unassembled WGS sequence"/>
</dbReference>
<evidence type="ECO:0000313" key="8">
    <source>
        <dbReference type="Proteomes" id="UP001610563"/>
    </source>
</evidence>
<sequence length="371" mass="40061">MDAVIFRGPFDVAVERRPKPEIREPTDVIVRVRVSGICGSDLHAYRGHQKTEGGYIMGHEFVGTVEKVGNDVKFFTPGENIVSIFSPCCMKCWYCLQGLTNRCTFGAAFGFAALDGGQAEYVRIPHADGTLRHAPVGLDDRLLIMMADIFPTGYYAASRAIEALQMQKVSRLTSFSKQDDGLRTVSGSDLRDLTADSVLVCLGCGPVGICAIAAARSKGIKTIFAVDSVKDRLDEAKVLGAIPLQLGVEDIGERVRAATDGRGADGVIELVGNQAALRSAFDLLRPAGVLSSVGFHQAELPFTGLECYLKGLTVSFGRVPVATVFDAALGCLKENAEALKHYVTHELSLSQAKEGYELFEKHKARKVILCM</sequence>
<comment type="caution">
    <text evidence="7">The sequence shown here is derived from an EMBL/GenBank/DDBJ whole genome shotgun (WGS) entry which is preliminary data.</text>
</comment>
<dbReference type="Pfam" id="PF08240">
    <property type="entry name" value="ADH_N"/>
    <property type="match status" value="1"/>
</dbReference>
<dbReference type="InterPro" id="IPR020843">
    <property type="entry name" value="ER"/>
</dbReference>
<name>A0ABR4G909_9EURO</name>
<evidence type="ECO:0000256" key="3">
    <source>
        <dbReference type="ARBA" id="ARBA00022833"/>
    </source>
</evidence>
<dbReference type="SMART" id="SM00829">
    <property type="entry name" value="PKS_ER"/>
    <property type="match status" value="1"/>
</dbReference>
<evidence type="ECO:0000256" key="1">
    <source>
        <dbReference type="ARBA" id="ARBA00001947"/>
    </source>
</evidence>
<comment type="similarity">
    <text evidence="5">Belongs to the zinc-containing alcohol dehydrogenase family.</text>
</comment>
<evidence type="ECO:0000256" key="2">
    <source>
        <dbReference type="ARBA" id="ARBA00022723"/>
    </source>
</evidence>
<keyword evidence="2 5" id="KW-0479">Metal-binding</keyword>
<proteinExistence type="inferred from homology"/>
<organism evidence="7 8">
    <name type="scientific">Aspergillus keveii</name>
    <dbReference type="NCBI Taxonomy" id="714993"/>
    <lineage>
        <taxon>Eukaryota</taxon>
        <taxon>Fungi</taxon>
        <taxon>Dikarya</taxon>
        <taxon>Ascomycota</taxon>
        <taxon>Pezizomycotina</taxon>
        <taxon>Eurotiomycetes</taxon>
        <taxon>Eurotiomycetidae</taxon>
        <taxon>Eurotiales</taxon>
        <taxon>Aspergillaceae</taxon>
        <taxon>Aspergillus</taxon>
        <taxon>Aspergillus subgen. Nidulantes</taxon>
    </lineage>
</organism>
<dbReference type="EMBL" id="JBFTWV010000034">
    <property type="protein sequence ID" value="KAL2795507.1"/>
    <property type="molecule type" value="Genomic_DNA"/>
</dbReference>
<dbReference type="PANTHER" id="PTHR42813:SF2">
    <property type="entry name" value="DEHYDROGENASE, ZINC-CONTAINING, PUTATIVE (AFU_ORTHOLOGUE AFUA_2G02810)-RELATED"/>
    <property type="match status" value="1"/>
</dbReference>
<reference evidence="7 8" key="1">
    <citation type="submission" date="2024-07" db="EMBL/GenBank/DDBJ databases">
        <title>Section-level genome sequencing and comparative genomics of Aspergillus sections Usti and Cavernicolus.</title>
        <authorList>
            <consortium name="Lawrence Berkeley National Laboratory"/>
            <person name="Nybo J.L."/>
            <person name="Vesth T.C."/>
            <person name="Theobald S."/>
            <person name="Frisvad J.C."/>
            <person name="Larsen T.O."/>
            <person name="Kjaerboelling I."/>
            <person name="Rothschild-Mancinelli K."/>
            <person name="Lyhne E.K."/>
            <person name="Kogle M.E."/>
            <person name="Barry K."/>
            <person name="Clum A."/>
            <person name="Na H."/>
            <person name="Ledsgaard L."/>
            <person name="Lin J."/>
            <person name="Lipzen A."/>
            <person name="Kuo A."/>
            <person name="Riley R."/>
            <person name="Mondo S."/>
            <person name="Labutti K."/>
            <person name="Haridas S."/>
            <person name="Pangalinan J."/>
            <person name="Salamov A.A."/>
            <person name="Simmons B.A."/>
            <person name="Magnuson J.K."/>
            <person name="Chen J."/>
            <person name="Drula E."/>
            <person name="Henrissat B."/>
            <person name="Wiebenga A."/>
            <person name="Lubbers R.J."/>
            <person name="Gomes A.C."/>
            <person name="Makela M.R."/>
            <person name="Stajich J."/>
            <person name="Grigoriev I.V."/>
            <person name="Mortensen U.H."/>
            <person name="De Vries R.P."/>
            <person name="Baker S.E."/>
            <person name="Andersen M.R."/>
        </authorList>
    </citation>
    <scope>NUCLEOTIDE SEQUENCE [LARGE SCALE GENOMIC DNA]</scope>
    <source>
        <strain evidence="7 8">CBS 209.92</strain>
    </source>
</reference>
<dbReference type="SUPFAM" id="SSF50129">
    <property type="entry name" value="GroES-like"/>
    <property type="match status" value="1"/>
</dbReference>
<keyword evidence="8" id="KW-1185">Reference proteome</keyword>
<evidence type="ECO:0000256" key="5">
    <source>
        <dbReference type="RuleBase" id="RU361277"/>
    </source>
</evidence>
<dbReference type="InterPro" id="IPR036291">
    <property type="entry name" value="NAD(P)-bd_dom_sf"/>
</dbReference>
<protein>
    <submittedName>
        <fullName evidence="7">Chaperonin 10-like protein</fullName>
    </submittedName>
</protein>
<keyword evidence="3 5" id="KW-0862">Zinc</keyword>
<evidence type="ECO:0000256" key="4">
    <source>
        <dbReference type="ARBA" id="ARBA00023002"/>
    </source>
</evidence>
<gene>
    <name evidence="7" type="ORF">BJX66DRAFT_350509</name>
</gene>
<dbReference type="Pfam" id="PF00107">
    <property type="entry name" value="ADH_zinc_N"/>
    <property type="match status" value="1"/>
</dbReference>
<feature type="domain" description="Enoyl reductase (ER)" evidence="6">
    <location>
        <begin position="8"/>
        <end position="369"/>
    </location>
</feature>